<name>A0A2B4SQS1_STYPI</name>
<dbReference type="EMBL" id="LSMT01000044">
    <property type="protein sequence ID" value="PFX30837.1"/>
    <property type="molecule type" value="Genomic_DNA"/>
</dbReference>
<comment type="caution">
    <text evidence="1">The sequence shown here is derived from an EMBL/GenBank/DDBJ whole genome shotgun (WGS) entry which is preliminary data.</text>
</comment>
<dbReference type="Proteomes" id="UP000225706">
    <property type="component" value="Unassembled WGS sequence"/>
</dbReference>
<keyword evidence="2" id="KW-1185">Reference proteome</keyword>
<proteinExistence type="predicted"/>
<sequence length="109" mass="12480">MNEEHAKKPGELTCLTFHSTNLKRVTSLFCKQSAIRGMEEVHRNAWLTETNGIPQDLSYRYTGIQDCETEMLGSNAGATSHRLRDMNSGLQVMEESIKIRDYVLQMTRE</sequence>
<dbReference type="AlphaFoldDB" id="A0A2B4SQS1"/>
<protein>
    <submittedName>
        <fullName evidence="1">Uncharacterized protein</fullName>
    </submittedName>
</protein>
<evidence type="ECO:0000313" key="1">
    <source>
        <dbReference type="EMBL" id="PFX30837.1"/>
    </source>
</evidence>
<evidence type="ECO:0000313" key="2">
    <source>
        <dbReference type="Proteomes" id="UP000225706"/>
    </source>
</evidence>
<reference evidence="2" key="1">
    <citation type="journal article" date="2017" name="bioRxiv">
        <title>Comparative analysis of the genomes of Stylophora pistillata and Acropora digitifera provides evidence for extensive differences between species of corals.</title>
        <authorList>
            <person name="Voolstra C.R."/>
            <person name="Li Y."/>
            <person name="Liew Y.J."/>
            <person name="Baumgarten S."/>
            <person name="Zoccola D."/>
            <person name="Flot J.-F."/>
            <person name="Tambutte S."/>
            <person name="Allemand D."/>
            <person name="Aranda M."/>
        </authorList>
    </citation>
    <scope>NUCLEOTIDE SEQUENCE [LARGE SCALE GENOMIC DNA]</scope>
</reference>
<gene>
    <name evidence="1" type="ORF">AWC38_SpisGene4313</name>
</gene>
<accession>A0A2B4SQS1</accession>
<organism evidence="1 2">
    <name type="scientific">Stylophora pistillata</name>
    <name type="common">Smooth cauliflower coral</name>
    <dbReference type="NCBI Taxonomy" id="50429"/>
    <lineage>
        <taxon>Eukaryota</taxon>
        <taxon>Metazoa</taxon>
        <taxon>Cnidaria</taxon>
        <taxon>Anthozoa</taxon>
        <taxon>Hexacorallia</taxon>
        <taxon>Scleractinia</taxon>
        <taxon>Astrocoeniina</taxon>
        <taxon>Pocilloporidae</taxon>
        <taxon>Stylophora</taxon>
    </lineage>
</organism>